<keyword evidence="3 11" id="KW-0813">Transport</keyword>
<dbReference type="EMBL" id="QLMC01000004">
    <property type="protein sequence ID" value="RAJ95597.1"/>
    <property type="molecule type" value="Genomic_DNA"/>
</dbReference>
<feature type="transmembrane region" description="Helical" evidence="11">
    <location>
        <begin position="246"/>
        <end position="266"/>
    </location>
</feature>
<dbReference type="Gene3D" id="1.20.120.220">
    <property type="entry name" value="ATP synthase, F0 complex, subunit A"/>
    <property type="match status" value="1"/>
</dbReference>
<proteinExistence type="inferred from homology"/>
<dbReference type="CDD" id="cd00310">
    <property type="entry name" value="ATP-synt_Fo_a_6"/>
    <property type="match status" value="1"/>
</dbReference>
<evidence type="ECO:0000256" key="4">
    <source>
        <dbReference type="ARBA" id="ARBA00022547"/>
    </source>
</evidence>
<keyword evidence="9 11" id="KW-0472">Membrane</keyword>
<dbReference type="PANTHER" id="PTHR11410:SF0">
    <property type="entry name" value="ATP SYNTHASE SUBUNIT A"/>
    <property type="match status" value="1"/>
</dbReference>
<dbReference type="InterPro" id="IPR035908">
    <property type="entry name" value="F0_ATP_A_sf"/>
</dbReference>
<dbReference type="InterPro" id="IPR045083">
    <property type="entry name" value="ATP_synth_F0_asu_bact/mt"/>
</dbReference>
<feature type="chain" id="PRO_5016433746" description="ATP synthase subunit a" evidence="13">
    <location>
        <begin position="28"/>
        <end position="365"/>
    </location>
</feature>
<comment type="function">
    <text evidence="11 12">Key component of the proton channel; it plays a direct role in the translocation of protons across the membrane.</text>
</comment>
<keyword evidence="13" id="KW-0732">Signal</keyword>
<evidence type="ECO:0000256" key="10">
    <source>
        <dbReference type="ARBA" id="ARBA00023310"/>
    </source>
</evidence>
<dbReference type="PRINTS" id="PR00123">
    <property type="entry name" value="ATPASEA"/>
</dbReference>
<keyword evidence="11" id="KW-1003">Cell membrane</keyword>
<sequence length="365" mass="39959">MFRLLIRKGFLSIALFLSALVAVNAQHEDHNGHAAAEGEKEFNVGDMIMHHIKDDHGWEFAHGLTLPLPVILYSEDRGLEVFSSSRLAHGEVYNNYKLEHGKIHRLTADGKEDHSAHLYNFSITKNVASLLLSAIILIAVFFSVRNGYEKNKGKAPSGIQSFLEPIILFVRDEIAKPNLGPKYERYLPYLLTLFFFILVNNLLGLLPGGANLTGNITVTLVLAVITALITNFSGNKHYWGHIVKPTGVPLLLLPVIVPVELVGIIVKPISLMIRLFANITAGHIIILSLLGLIFIAKNLGGTGTGFGVSLIVTPFTIFMNVIELLVAFLQSFIFTLLSAMYIGSAVEEHHHGGGSGLEAGIEPHH</sequence>
<dbReference type="Proteomes" id="UP000248790">
    <property type="component" value="Unassembled WGS sequence"/>
</dbReference>
<dbReference type="RefSeq" id="WP_111629402.1">
    <property type="nucleotide sequence ID" value="NZ_QLMC01000004.1"/>
</dbReference>
<feature type="transmembrane region" description="Helical" evidence="11">
    <location>
        <begin position="317"/>
        <end position="342"/>
    </location>
</feature>
<dbReference type="GO" id="GO:0005886">
    <property type="term" value="C:plasma membrane"/>
    <property type="evidence" value="ECO:0007669"/>
    <property type="project" value="UniProtKB-SubCell"/>
</dbReference>
<feature type="transmembrane region" description="Helical" evidence="11">
    <location>
        <begin position="186"/>
        <end position="206"/>
    </location>
</feature>
<keyword evidence="8 11" id="KW-0406">Ion transport</keyword>
<evidence type="ECO:0000256" key="5">
    <source>
        <dbReference type="ARBA" id="ARBA00022692"/>
    </source>
</evidence>
<reference evidence="14 15" key="1">
    <citation type="submission" date="2018-06" db="EMBL/GenBank/DDBJ databases">
        <title>Genomic Encyclopedia of Archaeal and Bacterial Type Strains, Phase II (KMG-II): from individual species to whole genera.</title>
        <authorList>
            <person name="Goeker M."/>
        </authorList>
    </citation>
    <scope>NUCLEOTIDE SEQUENCE [LARGE SCALE GENOMIC DNA]</scope>
    <source>
        <strain evidence="14 15">DSM 21851</strain>
    </source>
</reference>
<evidence type="ECO:0000256" key="13">
    <source>
        <dbReference type="SAM" id="SignalP"/>
    </source>
</evidence>
<evidence type="ECO:0000313" key="15">
    <source>
        <dbReference type="Proteomes" id="UP000248790"/>
    </source>
</evidence>
<dbReference type="OrthoDB" id="9809130at2"/>
<keyword evidence="4 11" id="KW-0138">CF(0)</keyword>
<gene>
    <name evidence="11" type="primary">atpB</name>
    <name evidence="14" type="ORF">LX87_03344</name>
</gene>
<evidence type="ECO:0000256" key="6">
    <source>
        <dbReference type="ARBA" id="ARBA00022781"/>
    </source>
</evidence>
<dbReference type="HAMAP" id="MF_01393">
    <property type="entry name" value="ATP_synth_a_bact"/>
    <property type="match status" value="1"/>
</dbReference>
<organism evidence="14 15">
    <name type="scientific">Larkinella arboricola</name>
    <dbReference type="NCBI Taxonomy" id="643671"/>
    <lineage>
        <taxon>Bacteria</taxon>
        <taxon>Pseudomonadati</taxon>
        <taxon>Bacteroidota</taxon>
        <taxon>Cytophagia</taxon>
        <taxon>Cytophagales</taxon>
        <taxon>Spirosomataceae</taxon>
        <taxon>Larkinella</taxon>
    </lineage>
</organism>
<dbReference type="GO" id="GO:0045259">
    <property type="term" value="C:proton-transporting ATP synthase complex"/>
    <property type="evidence" value="ECO:0007669"/>
    <property type="project" value="UniProtKB-KW"/>
</dbReference>
<evidence type="ECO:0000256" key="7">
    <source>
        <dbReference type="ARBA" id="ARBA00022989"/>
    </source>
</evidence>
<keyword evidence="10 11" id="KW-0066">ATP synthesis</keyword>
<evidence type="ECO:0000256" key="2">
    <source>
        <dbReference type="ARBA" id="ARBA00006810"/>
    </source>
</evidence>
<comment type="subcellular location">
    <subcellularLocation>
        <location evidence="11 12">Cell membrane</location>
        <topology evidence="11 12">Multi-pass membrane protein</topology>
    </subcellularLocation>
    <subcellularLocation>
        <location evidence="1">Membrane</location>
        <topology evidence="1">Multi-pass membrane protein</topology>
    </subcellularLocation>
</comment>
<evidence type="ECO:0000256" key="1">
    <source>
        <dbReference type="ARBA" id="ARBA00004141"/>
    </source>
</evidence>
<protein>
    <recommendedName>
        <fullName evidence="11 12">ATP synthase subunit a</fullName>
    </recommendedName>
    <alternativeName>
        <fullName evidence="11">ATP synthase F0 sector subunit a</fullName>
    </alternativeName>
    <alternativeName>
        <fullName evidence="11">F-ATPase subunit 6</fullName>
    </alternativeName>
</protein>
<comment type="similarity">
    <text evidence="2 11 12">Belongs to the ATPase A chain family.</text>
</comment>
<dbReference type="Pfam" id="PF00119">
    <property type="entry name" value="ATP-synt_A"/>
    <property type="match status" value="1"/>
</dbReference>
<feature type="transmembrane region" description="Helical" evidence="11">
    <location>
        <begin position="272"/>
        <end position="296"/>
    </location>
</feature>
<evidence type="ECO:0000256" key="3">
    <source>
        <dbReference type="ARBA" id="ARBA00022448"/>
    </source>
</evidence>
<dbReference type="AlphaFoldDB" id="A0A327WU59"/>
<keyword evidence="5 11" id="KW-0812">Transmembrane</keyword>
<evidence type="ECO:0000256" key="12">
    <source>
        <dbReference type="RuleBase" id="RU000483"/>
    </source>
</evidence>
<accession>A0A327WU59</accession>
<evidence type="ECO:0000256" key="8">
    <source>
        <dbReference type="ARBA" id="ARBA00023065"/>
    </source>
</evidence>
<dbReference type="SUPFAM" id="SSF81336">
    <property type="entry name" value="F1F0 ATP synthase subunit A"/>
    <property type="match status" value="1"/>
</dbReference>
<evidence type="ECO:0000313" key="14">
    <source>
        <dbReference type="EMBL" id="RAJ95597.1"/>
    </source>
</evidence>
<evidence type="ECO:0000256" key="9">
    <source>
        <dbReference type="ARBA" id="ARBA00023136"/>
    </source>
</evidence>
<dbReference type="GO" id="GO:0046933">
    <property type="term" value="F:proton-transporting ATP synthase activity, rotational mechanism"/>
    <property type="evidence" value="ECO:0007669"/>
    <property type="project" value="UniProtKB-UniRule"/>
</dbReference>
<dbReference type="InterPro" id="IPR000568">
    <property type="entry name" value="ATP_synth_F0_asu"/>
</dbReference>
<feature type="transmembrane region" description="Helical" evidence="11">
    <location>
        <begin position="212"/>
        <end position="234"/>
    </location>
</feature>
<comment type="caution">
    <text evidence="14">The sequence shown here is derived from an EMBL/GenBank/DDBJ whole genome shotgun (WGS) entry which is preliminary data.</text>
</comment>
<feature type="transmembrane region" description="Helical" evidence="11">
    <location>
        <begin position="127"/>
        <end position="144"/>
    </location>
</feature>
<dbReference type="PANTHER" id="PTHR11410">
    <property type="entry name" value="ATP SYNTHASE SUBUNIT A"/>
    <property type="match status" value="1"/>
</dbReference>
<keyword evidence="7 11" id="KW-1133">Transmembrane helix</keyword>
<name>A0A327WU59_LARAB</name>
<evidence type="ECO:0000256" key="11">
    <source>
        <dbReference type="HAMAP-Rule" id="MF_01393"/>
    </source>
</evidence>
<keyword evidence="15" id="KW-1185">Reference proteome</keyword>
<feature type="signal peptide" evidence="13">
    <location>
        <begin position="1"/>
        <end position="27"/>
    </location>
</feature>
<dbReference type="NCBIfam" id="TIGR01131">
    <property type="entry name" value="ATP_synt_6_or_A"/>
    <property type="match status" value="1"/>
</dbReference>
<keyword evidence="6 11" id="KW-0375">Hydrogen ion transport</keyword>